<sequence>LKGMRTHRCDCQSTLINKFRLFRKTLNNQSSFKNIYAKALDFPKDKKKQRILTLDTKNSLVTIILVRCYPFASFFHYHNQSKPGISNLDYWENLMSFNRTILRDIRNYQPETAWPTLLDYFVWWEKVRITY</sequence>
<keyword evidence="3" id="KW-0963">Cytoplasm</keyword>
<evidence type="ECO:0000256" key="5">
    <source>
        <dbReference type="ARBA" id="ARBA00023212"/>
    </source>
</evidence>
<dbReference type="Gene3D" id="1.10.238.200">
    <property type="entry name" value="Cullin, PONY binding domain"/>
    <property type="match status" value="1"/>
</dbReference>
<protein>
    <recommendedName>
        <fullName evidence="9">DCN1-like protein</fullName>
    </recommendedName>
    <alternativeName>
        <fullName evidence="9">Defective in cullin neddylation protein 1-like protein</fullName>
    </alternativeName>
</protein>
<evidence type="ECO:0000256" key="3">
    <source>
        <dbReference type="ARBA" id="ARBA00022490"/>
    </source>
</evidence>
<evidence type="ECO:0000256" key="4">
    <source>
        <dbReference type="ARBA" id="ARBA00022553"/>
    </source>
</evidence>
<evidence type="ECO:0000256" key="7">
    <source>
        <dbReference type="ARBA" id="ARBA00046111"/>
    </source>
</evidence>
<evidence type="ECO:0000256" key="1">
    <source>
        <dbReference type="ARBA" id="ARBA00004123"/>
    </source>
</evidence>
<feature type="domain" description="DCUN1" evidence="10">
    <location>
        <begin position="1"/>
        <end position="126"/>
    </location>
</feature>
<dbReference type="Proteomes" id="UP000694728">
    <property type="component" value="Unplaced"/>
</dbReference>
<comment type="subcellular location">
    <subcellularLocation>
        <location evidence="2">Cytoplasm</location>
        <location evidence="2">Cytoskeleton</location>
        <location evidence="2">Spindle</location>
    </subcellularLocation>
    <subcellularLocation>
        <location evidence="1">Nucleus</location>
    </subcellularLocation>
</comment>
<evidence type="ECO:0000256" key="2">
    <source>
        <dbReference type="ARBA" id="ARBA00004186"/>
    </source>
</evidence>
<dbReference type="AlphaFoldDB" id="A0A8D1IYZ8"/>
<dbReference type="PANTHER" id="PTHR12281">
    <property type="entry name" value="RP42 RELATED"/>
    <property type="match status" value="1"/>
</dbReference>
<comment type="subunit">
    <text evidence="8">Part of a complex that contains DCUN1D5, CUL1 and RBX1; this interaction is bridged by CUL1. Interacts (via the DCUN1 domain) with the unneddylated cullins: interacts with CUL1, CUL2, CUL3, CUL4A, CUL4B and CUL5; these interactions promote the cullin neddylation and the identity of the cullin dictates the affinity of the interaction. Interacts (via DCUN1 domain) with UBE2M (N-terminally acetylated form) and probably with UBE2F (N-terminally acetylated form). May also interact with regulators or subunits of cullin-RING ligases such as RBX1, RNF7, ELOB and DDB1; these interactions are bridged by cullins. Interacts with CAND1; this interaction is bridged by cullins and strongly inhibits the neddylation of cullins. These CAND-cullin-DCNL complexes can only be neddylated in the presence of a substrate adapter.</text>
</comment>
<keyword evidence="6" id="KW-0539">Nucleus</keyword>
<dbReference type="InterPro" id="IPR014764">
    <property type="entry name" value="DCN-prot"/>
</dbReference>
<keyword evidence="4" id="KW-0597">Phosphoprotein</keyword>
<evidence type="ECO:0000313" key="11">
    <source>
        <dbReference type="Ensembl" id="ENSSSCP00045041727.1"/>
    </source>
</evidence>
<evidence type="ECO:0000256" key="8">
    <source>
        <dbReference type="ARBA" id="ARBA00046585"/>
    </source>
</evidence>
<organism evidence="11 12">
    <name type="scientific">Sus scrofa</name>
    <name type="common">Pig</name>
    <dbReference type="NCBI Taxonomy" id="9823"/>
    <lineage>
        <taxon>Eukaryota</taxon>
        <taxon>Metazoa</taxon>
        <taxon>Chordata</taxon>
        <taxon>Craniata</taxon>
        <taxon>Vertebrata</taxon>
        <taxon>Euteleostomi</taxon>
        <taxon>Mammalia</taxon>
        <taxon>Eutheria</taxon>
        <taxon>Laurasiatheria</taxon>
        <taxon>Artiodactyla</taxon>
        <taxon>Suina</taxon>
        <taxon>Suidae</taxon>
        <taxon>Sus</taxon>
    </lineage>
</organism>
<proteinExistence type="predicted"/>
<dbReference type="PROSITE" id="PS51229">
    <property type="entry name" value="DCUN1"/>
    <property type="match status" value="1"/>
</dbReference>
<dbReference type="PANTHER" id="PTHR12281:SF6">
    <property type="entry name" value="DCN1-LIKE PROTEIN 5"/>
    <property type="match status" value="1"/>
</dbReference>
<dbReference type="InterPro" id="IPR005176">
    <property type="entry name" value="PONY_dom"/>
</dbReference>
<dbReference type="InterPro" id="IPR042460">
    <property type="entry name" value="DCN1-like_PONY"/>
</dbReference>
<evidence type="ECO:0000313" key="12">
    <source>
        <dbReference type="Proteomes" id="UP000694728"/>
    </source>
</evidence>
<name>A0A8D1IYZ8_PIG</name>
<dbReference type="Pfam" id="PF03556">
    <property type="entry name" value="Cullin_binding"/>
    <property type="match status" value="1"/>
</dbReference>
<evidence type="ECO:0000259" key="10">
    <source>
        <dbReference type="PROSITE" id="PS51229"/>
    </source>
</evidence>
<dbReference type="GO" id="GO:0005634">
    <property type="term" value="C:nucleus"/>
    <property type="evidence" value="ECO:0007669"/>
    <property type="project" value="UniProtKB-SubCell"/>
</dbReference>
<comment type="function">
    <text evidence="7">Contributes to the neddylation of all cullins by transferring NEDD8 from N-terminally acetylated NEDD8-conjugating E2s enzyme to different cullin C-terminal domain-RBX complexes which is necessary for the activation of cullin-RING E3 ubiquitin ligases (CRLs). May play a role in DNA damage response and may participate in cell proliferation and anchorage-independent cell growth.</text>
</comment>
<evidence type="ECO:0000256" key="9">
    <source>
        <dbReference type="RuleBase" id="RU363131"/>
    </source>
</evidence>
<accession>A0A8D1IYZ8</accession>
<dbReference type="GO" id="GO:0005819">
    <property type="term" value="C:spindle"/>
    <property type="evidence" value="ECO:0007669"/>
    <property type="project" value="UniProtKB-SubCell"/>
</dbReference>
<keyword evidence="5" id="KW-0206">Cytoskeleton</keyword>
<evidence type="ECO:0000256" key="6">
    <source>
        <dbReference type="ARBA" id="ARBA00023242"/>
    </source>
</evidence>
<reference evidence="11" key="1">
    <citation type="submission" date="2025-08" db="UniProtKB">
        <authorList>
            <consortium name="Ensembl"/>
        </authorList>
    </citation>
    <scope>IDENTIFICATION</scope>
</reference>
<dbReference type="Ensembl" id="ENSSSCT00045059510.1">
    <property type="protein sequence ID" value="ENSSSCP00045041727.1"/>
    <property type="gene ID" value="ENSSSCG00045034281.1"/>
</dbReference>